<dbReference type="HOGENOM" id="CLU_770860_0_0_9"/>
<accession>R7Z8W3</accession>
<dbReference type="AlphaFoldDB" id="R7Z8W3"/>
<reference evidence="3 4" key="1">
    <citation type="submission" date="2013-04" db="EMBL/GenBank/DDBJ databases">
        <title>Draft genome of the heavy metal tolerant bacterium Lysinibacillus sphaericus strain OT4b.31.</title>
        <authorList>
            <person name="Pena-Montenegro T.D."/>
            <person name="Dussan J."/>
        </authorList>
    </citation>
    <scope>NUCLEOTIDE SEQUENCE [LARGE SCALE GENOMIC DNA]</scope>
    <source>
        <strain evidence="3 4">OT4b.31</strain>
    </source>
</reference>
<protein>
    <recommendedName>
        <fullName evidence="5">Phage abortive infection protein</fullName>
    </recommendedName>
</protein>
<evidence type="ECO:0000313" key="4">
    <source>
        <dbReference type="Proteomes" id="UP000013911"/>
    </source>
</evidence>
<evidence type="ECO:0000256" key="2">
    <source>
        <dbReference type="SAM" id="Phobius"/>
    </source>
</evidence>
<evidence type="ECO:0000313" key="3">
    <source>
        <dbReference type="EMBL" id="EON70469.1"/>
    </source>
</evidence>
<proteinExistence type="predicted"/>
<dbReference type="PATRIC" id="fig|1285586.5.peg.4447"/>
<evidence type="ECO:0000256" key="1">
    <source>
        <dbReference type="SAM" id="Coils"/>
    </source>
</evidence>
<dbReference type="Proteomes" id="UP000013911">
    <property type="component" value="Unassembled WGS sequence"/>
</dbReference>
<comment type="caution">
    <text evidence="3">The sequence shown here is derived from an EMBL/GenBank/DDBJ whole genome shotgun (WGS) entry which is preliminary data.</text>
</comment>
<dbReference type="EMBL" id="AQPX01000034">
    <property type="protein sequence ID" value="EON70469.1"/>
    <property type="molecule type" value="Genomic_DNA"/>
</dbReference>
<dbReference type="eggNOG" id="ENOG5032B9B">
    <property type="taxonomic scope" value="Bacteria"/>
</dbReference>
<gene>
    <name evidence="3" type="ORF">H131_21332</name>
</gene>
<keyword evidence="2" id="KW-0472">Membrane</keyword>
<dbReference type="RefSeq" id="WP_010861165.1">
    <property type="nucleotide sequence ID" value="NZ_KB933409.1"/>
</dbReference>
<feature type="transmembrane region" description="Helical" evidence="2">
    <location>
        <begin position="17"/>
        <end position="38"/>
    </location>
</feature>
<keyword evidence="2" id="KW-1133">Transmembrane helix</keyword>
<organism evidence="3 4">
    <name type="scientific">Lysinibacillus sphaericus OT4b.31</name>
    <dbReference type="NCBI Taxonomy" id="1285586"/>
    <lineage>
        <taxon>Bacteria</taxon>
        <taxon>Bacillati</taxon>
        <taxon>Bacillota</taxon>
        <taxon>Bacilli</taxon>
        <taxon>Bacillales</taxon>
        <taxon>Bacillaceae</taxon>
        <taxon>Lysinibacillus</taxon>
    </lineage>
</organism>
<keyword evidence="2" id="KW-0812">Transmembrane</keyword>
<name>R7Z8W3_LYSSH</name>
<sequence>MSNNANLENRQKYNESFFVNIAFVLLAFALLTTGVLIIFKDQFNLYFDFTELASLGSFLGGIITAFLTFSTILLVFATYKTQQKELAATREQLEETVRQAEITNETMLKQQFETTFFNMINMHNNLVKGLTLYGTTVKDKVVFINIYEAIINYYKEESLKSYLQGLLMRERDSLDELGTDFIKFYYKINDNEEKEFEYDVQTFVNLARKYIYENRYDEILMQDISVFNIFRFNYEELENYLVRYDYDSFIYRLKKEFVDNVEYKNTSVHIVDYRFKFPLHHYFESIISVIAFIEQSNLKDNEKNNYLRIFFSNFTTYEKTIINLYTKYKVVEDFELYFNKYHQNFEKDINFYNTTIYPDL</sequence>
<feature type="coiled-coil region" evidence="1">
    <location>
        <begin position="76"/>
        <end position="110"/>
    </location>
</feature>
<evidence type="ECO:0008006" key="5">
    <source>
        <dbReference type="Google" id="ProtNLM"/>
    </source>
</evidence>
<keyword evidence="1" id="KW-0175">Coiled coil</keyword>
<dbReference type="OrthoDB" id="2625696at2"/>
<feature type="transmembrane region" description="Helical" evidence="2">
    <location>
        <begin position="58"/>
        <end position="79"/>
    </location>
</feature>